<evidence type="ECO:0000256" key="4">
    <source>
        <dbReference type="ARBA" id="ARBA00051915"/>
    </source>
</evidence>
<evidence type="ECO:0000256" key="5">
    <source>
        <dbReference type="ARBA" id="ARBA00066616"/>
    </source>
</evidence>
<dbReference type="CDD" id="cd05941">
    <property type="entry name" value="MCS"/>
    <property type="match status" value="1"/>
</dbReference>
<dbReference type="OrthoDB" id="9803968at2"/>
<accession>A9CZP9</accession>
<organism evidence="10 11">
    <name type="scientific">Hoeflea phototrophica (strain DSM 17068 / NCIMB 14078 / DFL-43)</name>
    <dbReference type="NCBI Taxonomy" id="411684"/>
    <lineage>
        <taxon>Bacteria</taxon>
        <taxon>Pseudomonadati</taxon>
        <taxon>Pseudomonadota</taxon>
        <taxon>Alphaproteobacteria</taxon>
        <taxon>Hyphomicrobiales</taxon>
        <taxon>Rhizobiaceae</taxon>
        <taxon>Hoeflea</taxon>
    </lineage>
</organism>
<keyword evidence="11" id="KW-1185">Reference proteome</keyword>
<dbReference type="GO" id="GO:0046872">
    <property type="term" value="F:metal ion binding"/>
    <property type="evidence" value="ECO:0007669"/>
    <property type="project" value="UniProtKB-KW"/>
</dbReference>
<evidence type="ECO:0000256" key="7">
    <source>
        <dbReference type="SAM" id="MobiDB-lite"/>
    </source>
</evidence>
<dbReference type="InterPro" id="IPR020845">
    <property type="entry name" value="AMP-binding_CS"/>
</dbReference>
<dbReference type="Gene3D" id="3.30.300.30">
    <property type="match status" value="1"/>
</dbReference>
<evidence type="ECO:0000256" key="2">
    <source>
        <dbReference type="ARBA" id="ARBA00022598"/>
    </source>
</evidence>
<dbReference type="HOGENOM" id="CLU_000022_59_0_5"/>
<sequence length="507" mass="54641">MYHGNHLAERLRAASLGAENNPFLRNHQTGEKVSYKAFFANAERMAQALVASGVKPGDRVAVQAPKTQAMLELYVATVLAGAVFLPLNTAYTAAEITYFLTDAEPRIFVCDPNCEDELSAVAKDAGVAEVLTIGADEGGSLPERRDAAAPGFTPVPRGPDDLAAILYTSGTTGRSKGAMLTHQALASNAQTLKESWHFSADDVLIHALPIFHTHGLFVATNITLIAGSSCIFMSKFDADEILDYMPEATVLMGVPTFYVRLLETEGLRKASANMRLFVSGSAPLLAETHSRWRNVTGHAILERYGMTETNMNTSNPYDGDRRAGTVGFPLPGVELIVTDPATGAPLPQGETGVLEVRGPNVFAGYWKMPDKTAEELRDNGFFITGDLGRIDADGYVHIVGRGKDLIISGGYNIYPKEIELVIDDLPGVVESAVIGVPHKDFGEAVVAVIVAQDGVEISAQDVSNMIKDNLARFKQPKSIEFVEALPRNAMGKVQKNALREAYDGVFQ</sequence>
<dbReference type="PROSITE" id="PS00455">
    <property type="entry name" value="AMP_BINDING"/>
    <property type="match status" value="1"/>
</dbReference>
<dbReference type="Gene3D" id="3.40.50.12780">
    <property type="entry name" value="N-terminal domain of ligase-like"/>
    <property type="match status" value="1"/>
</dbReference>
<dbReference type="Pfam" id="PF00501">
    <property type="entry name" value="AMP-binding"/>
    <property type="match status" value="1"/>
</dbReference>
<evidence type="ECO:0000256" key="3">
    <source>
        <dbReference type="ARBA" id="ARBA00022723"/>
    </source>
</evidence>
<dbReference type="GO" id="GO:0006631">
    <property type="term" value="P:fatty acid metabolic process"/>
    <property type="evidence" value="ECO:0007669"/>
    <property type="project" value="TreeGrafter"/>
</dbReference>
<dbReference type="InterPro" id="IPR045851">
    <property type="entry name" value="AMP-bd_C_sf"/>
</dbReference>
<feature type="domain" description="AMP-dependent synthetase/ligase" evidence="8">
    <location>
        <begin position="21"/>
        <end position="366"/>
    </location>
</feature>
<keyword evidence="2 10" id="KW-0436">Ligase</keyword>
<keyword evidence="3" id="KW-0479">Metal-binding</keyword>
<evidence type="ECO:0000313" key="10">
    <source>
        <dbReference type="EMBL" id="EDQ34813.1"/>
    </source>
</evidence>
<feature type="domain" description="AMP-binding enzyme C-terminal" evidence="9">
    <location>
        <begin position="417"/>
        <end position="492"/>
    </location>
</feature>
<evidence type="ECO:0000313" key="11">
    <source>
        <dbReference type="Proteomes" id="UP000004291"/>
    </source>
</evidence>
<dbReference type="Pfam" id="PF13193">
    <property type="entry name" value="AMP-binding_C"/>
    <property type="match status" value="1"/>
</dbReference>
<evidence type="ECO:0000256" key="6">
    <source>
        <dbReference type="ARBA" id="ARBA00067668"/>
    </source>
</evidence>
<dbReference type="EMBL" id="ABIA03000002">
    <property type="protein sequence ID" value="EDQ34813.1"/>
    <property type="molecule type" value="Genomic_DNA"/>
</dbReference>
<evidence type="ECO:0000259" key="9">
    <source>
        <dbReference type="Pfam" id="PF13193"/>
    </source>
</evidence>
<dbReference type="eggNOG" id="COG0318">
    <property type="taxonomic scope" value="Bacteria"/>
</dbReference>
<gene>
    <name evidence="10" type="ORF">HPDFL43_01410</name>
</gene>
<dbReference type="PANTHER" id="PTHR43201:SF8">
    <property type="entry name" value="ACYL-COA SYNTHETASE FAMILY MEMBER 3"/>
    <property type="match status" value="1"/>
</dbReference>
<dbReference type="RefSeq" id="WP_007196074.1">
    <property type="nucleotide sequence ID" value="NZ_CM002917.1"/>
</dbReference>
<feature type="region of interest" description="Disordered" evidence="7">
    <location>
        <begin position="137"/>
        <end position="156"/>
    </location>
</feature>
<dbReference type="STRING" id="411684.HPDFL43_01410"/>
<name>A9CZP9_HOEPD</name>
<dbReference type="Proteomes" id="UP000004291">
    <property type="component" value="Chromosome"/>
</dbReference>
<dbReference type="GO" id="GO:0031956">
    <property type="term" value="F:medium-chain fatty acid-CoA ligase activity"/>
    <property type="evidence" value="ECO:0007669"/>
    <property type="project" value="TreeGrafter"/>
</dbReference>
<dbReference type="InterPro" id="IPR000873">
    <property type="entry name" value="AMP-dep_synth/lig_dom"/>
</dbReference>
<reference evidence="10 11" key="2">
    <citation type="submission" date="2012-06" db="EMBL/GenBank/DDBJ databases">
        <authorList>
            <person name="Fiebig A."/>
        </authorList>
    </citation>
    <scope>NUCLEOTIDE SEQUENCE [LARGE SCALE GENOMIC DNA]</scope>
    <source>
        <strain evidence="10 11">DFL-43</strain>
    </source>
</reference>
<reference evidence="10 11" key="1">
    <citation type="submission" date="2007-10" db="EMBL/GenBank/DDBJ databases">
        <authorList>
            <person name="Wagner-Dobler I."/>
            <person name="Ferriera S."/>
            <person name="Johnson J."/>
            <person name="Kravitz S."/>
            <person name="Beeson K."/>
            <person name="Sutton G."/>
            <person name="Rogers Y.-H."/>
            <person name="Friedman R."/>
            <person name="Frazier M."/>
            <person name="Venter J.C."/>
        </authorList>
    </citation>
    <scope>NUCLEOTIDE SEQUENCE [LARGE SCALE GENOMIC DNA]</scope>
    <source>
        <strain evidence="10 11">DFL-43</strain>
    </source>
</reference>
<proteinExistence type="inferred from homology"/>
<comment type="catalytic activity">
    <reaction evidence="4">
        <text>3-(methylsulfanyl)propanoate + ATP + CoA = 3-(methylsulfanyl)propanoyl-CoA + AMP + diphosphate</text>
        <dbReference type="Rhea" id="RHEA:43052"/>
        <dbReference type="ChEBI" id="CHEBI:30616"/>
        <dbReference type="ChEBI" id="CHEBI:33019"/>
        <dbReference type="ChEBI" id="CHEBI:49016"/>
        <dbReference type="ChEBI" id="CHEBI:57287"/>
        <dbReference type="ChEBI" id="CHEBI:82815"/>
        <dbReference type="ChEBI" id="CHEBI:456215"/>
        <dbReference type="EC" id="6.2.1.44"/>
    </reaction>
    <physiologicalReaction direction="left-to-right" evidence="4">
        <dbReference type="Rhea" id="RHEA:43053"/>
    </physiologicalReaction>
</comment>
<evidence type="ECO:0000256" key="1">
    <source>
        <dbReference type="ARBA" id="ARBA00006432"/>
    </source>
</evidence>
<comment type="similarity">
    <text evidence="1">Belongs to the ATP-dependent AMP-binding enzyme family.</text>
</comment>
<dbReference type="AlphaFoldDB" id="A9CZP9"/>
<dbReference type="InterPro" id="IPR025110">
    <property type="entry name" value="AMP-bd_C"/>
</dbReference>
<dbReference type="InterPro" id="IPR042099">
    <property type="entry name" value="ANL_N_sf"/>
</dbReference>
<protein>
    <recommendedName>
        <fullName evidence="6">3-methylmercaptopropionyl-CoA ligase</fullName>
        <ecNumber evidence="5">6.2.1.44</ecNumber>
    </recommendedName>
</protein>
<dbReference type="NCBIfam" id="NF005702">
    <property type="entry name" value="PRK07514.1"/>
    <property type="match status" value="1"/>
</dbReference>
<comment type="caution">
    <text evidence="10">The sequence shown here is derived from an EMBL/GenBank/DDBJ whole genome shotgun (WGS) entry which is preliminary data.</text>
</comment>
<evidence type="ECO:0000259" key="8">
    <source>
        <dbReference type="Pfam" id="PF00501"/>
    </source>
</evidence>
<dbReference type="EC" id="6.2.1.44" evidence="5"/>
<dbReference type="FunFam" id="3.30.300.30:FF:000008">
    <property type="entry name" value="2,3-dihydroxybenzoate-AMP ligase"/>
    <property type="match status" value="1"/>
</dbReference>
<dbReference type="SUPFAM" id="SSF56801">
    <property type="entry name" value="Acetyl-CoA synthetase-like"/>
    <property type="match status" value="1"/>
</dbReference>
<dbReference type="PANTHER" id="PTHR43201">
    <property type="entry name" value="ACYL-COA SYNTHETASE"/>
    <property type="match status" value="1"/>
</dbReference>